<feature type="transmembrane region" description="Helical" evidence="7">
    <location>
        <begin position="79"/>
        <end position="100"/>
    </location>
</feature>
<feature type="transmembrane region" description="Helical" evidence="7">
    <location>
        <begin position="35"/>
        <end position="53"/>
    </location>
</feature>
<dbReference type="PANTHER" id="PTHR20955:SF1">
    <property type="entry name" value="PROTEIN JAGUNAL HOMOLOG 1"/>
    <property type="match status" value="1"/>
</dbReference>
<comment type="similarity">
    <text evidence="2">Belongs to the jagunal family.</text>
</comment>
<dbReference type="WBParaSite" id="ACRNAN_scaffold18675.g7730.t1">
    <property type="protein sequence ID" value="ACRNAN_scaffold18675.g7730.t1"/>
    <property type="gene ID" value="ACRNAN_scaffold18675.g7730"/>
</dbReference>
<dbReference type="Proteomes" id="UP000887540">
    <property type="component" value="Unplaced"/>
</dbReference>
<dbReference type="Pfam" id="PF07086">
    <property type="entry name" value="Jagunal"/>
    <property type="match status" value="1"/>
</dbReference>
<comment type="subcellular location">
    <subcellularLocation>
        <location evidence="1">Endoplasmic reticulum membrane</location>
        <topology evidence="1">Multi-pass membrane protein</topology>
    </subcellularLocation>
</comment>
<accession>A0A914D4A4</accession>
<name>A0A914D4A4_9BILA</name>
<reference evidence="9" key="1">
    <citation type="submission" date="2022-11" db="UniProtKB">
        <authorList>
            <consortium name="WormBaseParasite"/>
        </authorList>
    </citation>
    <scope>IDENTIFICATION</scope>
</reference>
<dbReference type="InterPro" id="IPR009787">
    <property type="entry name" value="Jagunal"/>
</dbReference>
<dbReference type="PANTHER" id="PTHR20955">
    <property type="entry name" value="PROTEIN JAGUNAL HOMOLOG 1"/>
    <property type="match status" value="1"/>
</dbReference>
<evidence type="ECO:0000256" key="4">
    <source>
        <dbReference type="ARBA" id="ARBA00022824"/>
    </source>
</evidence>
<evidence type="ECO:0000313" key="8">
    <source>
        <dbReference type="Proteomes" id="UP000887540"/>
    </source>
</evidence>
<keyword evidence="4" id="KW-0256">Endoplasmic reticulum</keyword>
<keyword evidence="8" id="KW-1185">Reference proteome</keyword>
<dbReference type="GO" id="GO:0005789">
    <property type="term" value="C:endoplasmic reticulum membrane"/>
    <property type="evidence" value="ECO:0007669"/>
    <property type="project" value="UniProtKB-SubCell"/>
</dbReference>
<evidence type="ECO:0000256" key="5">
    <source>
        <dbReference type="ARBA" id="ARBA00022989"/>
    </source>
</evidence>
<evidence type="ECO:0000313" key="9">
    <source>
        <dbReference type="WBParaSite" id="ACRNAN_scaffold18675.g7730.t1"/>
    </source>
</evidence>
<evidence type="ECO:0000256" key="7">
    <source>
        <dbReference type="SAM" id="Phobius"/>
    </source>
</evidence>
<dbReference type="GO" id="GO:0007029">
    <property type="term" value="P:endoplasmic reticulum organization"/>
    <property type="evidence" value="ECO:0007669"/>
    <property type="project" value="InterPro"/>
</dbReference>
<proteinExistence type="inferred from homology"/>
<evidence type="ECO:0000256" key="1">
    <source>
        <dbReference type="ARBA" id="ARBA00004477"/>
    </source>
</evidence>
<sequence>MASKGGPRAAGTDGMDFKHRQTIASHYQISVQYKFYLKCLIVVHFFTLFAMWAKVGGEFLAREFGISSTLWKRLDLPTAYPWEYVWCLSFIPCIFAILSFPKNQMKYMTYHYYGHFVFGILPCCIGLGGQFPELLDYLSNMENSKTPTFKGNFPMVILWYIFFLVAFQIHCFAMYFSTCLLEAWRPVTAQTKNNERVPREKKKSE</sequence>
<dbReference type="GO" id="GO:0016192">
    <property type="term" value="P:vesicle-mediated transport"/>
    <property type="evidence" value="ECO:0007669"/>
    <property type="project" value="TreeGrafter"/>
</dbReference>
<evidence type="ECO:0000256" key="6">
    <source>
        <dbReference type="ARBA" id="ARBA00023136"/>
    </source>
</evidence>
<protein>
    <submittedName>
        <fullName evidence="9">Uncharacterized protein</fullName>
    </submittedName>
</protein>
<feature type="transmembrane region" description="Helical" evidence="7">
    <location>
        <begin position="157"/>
        <end position="176"/>
    </location>
</feature>
<keyword evidence="5 7" id="KW-1133">Transmembrane helix</keyword>
<evidence type="ECO:0000256" key="2">
    <source>
        <dbReference type="ARBA" id="ARBA00008462"/>
    </source>
</evidence>
<keyword evidence="3 7" id="KW-0812">Transmembrane</keyword>
<feature type="transmembrane region" description="Helical" evidence="7">
    <location>
        <begin position="112"/>
        <end position="131"/>
    </location>
</feature>
<organism evidence="8 9">
    <name type="scientific">Acrobeloides nanus</name>
    <dbReference type="NCBI Taxonomy" id="290746"/>
    <lineage>
        <taxon>Eukaryota</taxon>
        <taxon>Metazoa</taxon>
        <taxon>Ecdysozoa</taxon>
        <taxon>Nematoda</taxon>
        <taxon>Chromadorea</taxon>
        <taxon>Rhabditida</taxon>
        <taxon>Tylenchina</taxon>
        <taxon>Cephalobomorpha</taxon>
        <taxon>Cephaloboidea</taxon>
        <taxon>Cephalobidae</taxon>
        <taxon>Acrobeloides</taxon>
    </lineage>
</organism>
<evidence type="ECO:0000256" key="3">
    <source>
        <dbReference type="ARBA" id="ARBA00022692"/>
    </source>
</evidence>
<keyword evidence="6 7" id="KW-0472">Membrane</keyword>
<dbReference type="AlphaFoldDB" id="A0A914D4A4"/>